<evidence type="ECO:0000256" key="3">
    <source>
        <dbReference type="ARBA" id="ARBA00023002"/>
    </source>
</evidence>
<dbReference type="GeneID" id="27708138"/>
<feature type="domain" description="NAD(P)-binding" evidence="4">
    <location>
        <begin position="9"/>
        <end position="144"/>
    </location>
</feature>
<dbReference type="EMBL" id="KN848064">
    <property type="protein sequence ID" value="KIY02254.1"/>
    <property type="molecule type" value="Genomic_DNA"/>
</dbReference>
<dbReference type="InterPro" id="IPR016040">
    <property type="entry name" value="NAD(P)-bd_dom"/>
</dbReference>
<evidence type="ECO:0000313" key="5">
    <source>
        <dbReference type="EMBL" id="KIY02254.1"/>
    </source>
</evidence>
<proteinExistence type="inferred from homology"/>
<protein>
    <recommendedName>
        <fullName evidence="4">NAD(P)-binding domain-containing protein</fullName>
    </recommendedName>
</protein>
<name>A0A0D2KZS0_9EURO</name>
<dbReference type="GO" id="GO:0016491">
    <property type="term" value="F:oxidoreductase activity"/>
    <property type="evidence" value="ECO:0007669"/>
    <property type="project" value="UniProtKB-KW"/>
</dbReference>
<organism evidence="5 6">
    <name type="scientific">Fonsecaea multimorphosa CBS 102226</name>
    <dbReference type="NCBI Taxonomy" id="1442371"/>
    <lineage>
        <taxon>Eukaryota</taxon>
        <taxon>Fungi</taxon>
        <taxon>Dikarya</taxon>
        <taxon>Ascomycota</taxon>
        <taxon>Pezizomycotina</taxon>
        <taxon>Eurotiomycetes</taxon>
        <taxon>Chaetothyriomycetidae</taxon>
        <taxon>Chaetothyriales</taxon>
        <taxon>Herpotrichiellaceae</taxon>
        <taxon>Fonsecaea</taxon>
    </lineage>
</organism>
<dbReference type="Proteomes" id="UP000053411">
    <property type="component" value="Unassembled WGS sequence"/>
</dbReference>
<dbReference type="RefSeq" id="XP_016636376.1">
    <property type="nucleotide sequence ID" value="XM_016772906.1"/>
</dbReference>
<dbReference type="Gene3D" id="3.90.25.10">
    <property type="entry name" value="UDP-galactose 4-epimerase, domain 1"/>
    <property type="match status" value="1"/>
</dbReference>
<dbReference type="InterPro" id="IPR036291">
    <property type="entry name" value="NAD(P)-bd_dom_sf"/>
</dbReference>
<gene>
    <name evidence="5" type="ORF">Z520_02392</name>
</gene>
<dbReference type="SUPFAM" id="SSF51735">
    <property type="entry name" value="NAD(P)-binding Rossmann-fold domains"/>
    <property type="match status" value="1"/>
</dbReference>
<accession>A0A0D2KZS0</accession>
<reference evidence="5 6" key="1">
    <citation type="submission" date="2015-01" db="EMBL/GenBank/DDBJ databases">
        <title>The Genome Sequence of Fonsecaea multimorphosa CBS 102226.</title>
        <authorList>
            <consortium name="The Broad Institute Genomics Platform"/>
            <person name="Cuomo C."/>
            <person name="de Hoog S."/>
            <person name="Gorbushina A."/>
            <person name="Stielow B."/>
            <person name="Teixiera M."/>
            <person name="Abouelleil A."/>
            <person name="Chapman S.B."/>
            <person name="Priest M."/>
            <person name="Young S.K."/>
            <person name="Wortman J."/>
            <person name="Nusbaum C."/>
            <person name="Birren B."/>
        </authorList>
    </citation>
    <scope>NUCLEOTIDE SEQUENCE [LARGE SCALE GENOMIC DNA]</scope>
    <source>
        <strain evidence="5 6">CBS 102226</strain>
    </source>
</reference>
<evidence type="ECO:0000256" key="1">
    <source>
        <dbReference type="ARBA" id="ARBA00005725"/>
    </source>
</evidence>
<dbReference type="Pfam" id="PF13460">
    <property type="entry name" value="NAD_binding_10"/>
    <property type="match status" value="1"/>
</dbReference>
<evidence type="ECO:0000259" key="4">
    <source>
        <dbReference type="Pfam" id="PF13460"/>
    </source>
</evidence>
<dbReference type="PANTHER" id="PTHR47706:SF4">
    <property type="entry name" value="NMRA-LIKE DOMAIN-CONTAINING PROTEIN"/>
    <property type="match status" value="1"/>
</dbReference>
<keyword evidence="3" id="KW-0560">Oxidoreductase</keyword>
<sequence>MKIALVGFGDVGRYFLEEFYRSPTDEVVLLSRRKQTLPEDFQVEQRVTQYTVEELSKHLEDCDAVVSTLGGPDDAYISAHLAILETCVRSPKCKRFIPSEYTVNVRDFPDQPVYILRSRNIVREALRAQSTVKWTIVCNGWFMDYLLPLNQRYLKDLSNGWVTDNEAKVFELYGDALQRVSLTSVRDTARAVLEIVHDEDHDWEECSMFSSQTLTYLDLFNLIKKRDPSWTVRTVSLASILDTIRHETDPDLLSLAYLRIMGFTNANSIPESQAGRPGGPRACGRDVETFLNEAESNRAKIP</sequence>
<dbReference type="AlphaFoldDB" id="A0A0D2KZS0"/>
<dbReference type="VEuPathDB" id="FungiDB:Z520_02392"/>
<dbReference type="Gene3D" id="3.40.50.720">
    <property type="entry name" value="NAD(P)-binding Rossmann-like Domain"/>
    <property type="match status" value="1"/>
</dbReference>
<dbReference type="OrthoDB" id="419598at2759"/>
<comment type="similarity">
    <text evidence="1">Belongs to the NmrA-type oxidoreductase family. Isoflavone reductase subfamily.</text>
</comment>
<keyword evidence="2" id="KW-0521">NADP</keyword>
<evidence type="ECO:0000256" key="2">
    <source>
        <dbReference type="ARBA" id="ARBA00022857"/>
    </source>
</evidence>
<dbReference type="InterPro" id="IPR051609">
    <property type="entry name" value="NmrA/Isoflavone_reductase-like"/>
</dbReference>
<evidence type="ECO:0000313" key="6">
    <source>
        <dbReference type="Proteomes" id="UP000053411"/>
    </source>
</evidence>
<keyword evidence="6" id="KW-1185">Reference proteome</keyword>
<dbReference type="PANTHER" id="PTHR47706">
    <property type="entry name" value="NMRA-LIKE FAMILY PROTEIN"/>
    <property type="match status" value="1"/>
</dbReference>